<dbReference type="AlphaFoldDB" id="A0A8X6QBS8"/>
<reference evidence="2" key="1">
    <citation type="submission" date="2020-08" db="EMBL/GenBank/DDBJ databases">
        <title>Multicomponent nature underlies the extraordinary mechanical properties of spider dragline silk.</title>
        <authorList>
            <person name="Kono N."/>
            <person name="Nakamura H."/>
            <person name="Mori M."/>
            <person name="Yoshida Y."/>
            <person name="Ohtoshi R."/>
            <person name="Malay A.D."/>
            <person name="Moran D.A.P."/>
            <person name="Tomita M."/>
            <person name="Numata K."/>
            <person name="Arakawa K."/>
        </authorList>
    </citation>
    <scope>NUCLEOTIDE SEQUENCE</scope>
</reference>
<sequence>DYGGPKPRHDIAPNTRTELLPSILQRRNQAMSMK</sequence>
<dbReference type="Proteomes" id="UP000887013">
    <property type="component" value="Unassembled WGS sequence"/>
</dbReference>
<protein>
    <submittedName>
        <fullName evidence="2">Uncharacterized protein</fullName>
    </submittedName>
</protein>
<accession>A0A8X6QBS8</accession>
<comment type="caution">
    <text evidence="2">The sequence shown here is derived from an EMBL/GenBank/DDBJ whole genome shotgun (WGS) entry which is preliminary data.</text>
</comment>
<feature type="region of interest" description="Disordered" evidence="1">
    <location>
        <begin position="1"/>
        <end position="34"/>
    </location>
</feature>
<evidence type="ECO:0000313" key="3">
    <source>
        <dbReference type="Proteomes" id="UP000887013"/>
    </source>
</evidence>
<name>A0A8X6QBS8_NEPPI</name>
<dbReference type="EMBL" id="BMAW01080053">
    <property type="protein sequence ID" value="GFU17897.1"/>
    <property type="molecule type" value="Genomic_DNA"/>
</dbReference>
<evidence type="ECO:0000256" key="1">
    <source>
        <dbReference type="SAM" id="MobiDB-lite"/>
    </source>
</evidence>
<gene>
    <name evidence="2" type="ORF">NPIL_604981</name>
</gene>
<keyword evidence="3" id="KW-1185">Reference proteome</keyword>
<proteinExistence type="predicted"/>
<organism evidence="2 3">
    <name type="scientific">Nephila pilipes</name>
    <name type="common">Giant wood spider</name>
    <name type="synonym">Nephila maculata</name>
    <dbReference type="NCBI Taxonomy" id="299642"/>
    <lineage>
        <taxon>Eukaryota</taxon>
        <taxon>Metazoa</taxon>
        <taxon>Ecdysozoa</taxon>
        <taxon>Arthropoda</taxon>
        <taxon>Chelicerata</taxon>
        <taxon>Arachnida</taxon>
        <taxon>Araneae</taxon>
        <taxon>Araneomorphae</taxon>
        <taxon>Entelegynae</taxon>
        <taxon>Araneoidea</taxon>
        <taxon>Nephilidae</taxon>
        <taxon>Nephila</taxon>
    </lineage>
</organism>
<feature type="non-terminal residue" evidence="2">
    <location>
        <position position="1"/>
    </location>
</feature>
<evidence type="ECO:0000313" key="2">
    <source>
        <dbReference type="EMBL" id="GFU17897.1"/>
    </source>
</evidence>
<feature type="compositionally biased region" description="Polar residues" evidence="1">
    <location>
        <begin position="25"/>
        <end position="34"/>
    </location>
</feature>